<sequence>MFQRKDIVYVVPVVSVLLGLLFLYKSNGGRGLKTPAFPLQREVHPLKETLNITFNVQRKIIEGTAVMDLEVEGSLSEVRVSAADMIWDMFSARLTDAADRAIPIKDYHVDEKEQIVVIRFQSAIHPGSYALSMTYASVMRTDLMGCYISYAKDTSGAEHLYIISQFESNYARTCFPTFDEPSVKMPFSVQITAPAEYRVLFNTLTKESSLVHVEDDNGETHLYSQTIFETTPVMSAYLLAFAIGDFDVLSAPTKQNVVVRVYFPPWYAPSSLRFCLDAAVHAMDFFQNHLTEPYPLAHLQVVLSVNFAAGAMENFGLIVSRGEYMVVDAQSDADTQRRVSYVISHEIAHQWFGNVVTNADWSDLYVQEGLATFLGYRCVDTVYPALQGSLHFRMGDVTAYYAYDVFNYSTPIKPQGLSGLEAVNSFSPVSYTKSALILEAVEEAMNAAATDAMWAMLNAFVDRYRYACYSSAQFEQAVVEAARVAQGEVAAKKMERFLQSWIRQPGLPVVRAVRSRGKLVLVQQPFVLNHAAQHVFAIPLTLHIGVGDDTDNHVSGTDATNTTTQHIFFATRTHTVLLPPDASVTITAPPSIPLVLAQPELPLTALISLDAATLERETRSRFLLLRNEQLTVQEFMPFLETVLHQLSAQSSLPQLALTLSVLQDLRTLLRTPEQQALFARWCVEHLAPLREQALRGELDASVQKTLLFFLLQLHDPEVARFVDTHFHAISIAVVTTFPSEVQELAALRFAQTHVTEDNFETEIDAILEAFDNRNMNLITPLSALDSDRVLAHLLRVVARVVKNDAEKLVKAFGTGFILKKNLNSVMTANVGEEWVEAVRRLEAASPRHFAATFSETYSRLYSANRFYQYAKDDLVLFLQSAS</sequence>
<dbReference type="InterPro" id="IPR050344">
    <property type="entry name" value="Peptidase_M1_aminopeptidases"/>
</dbReference>
<comment type="cofactor">
    <cofactor evidence="9 11">
        <name>Zn(2+)</name>
        <dbReference type="ChEBI" id="CHEBI:29105"/>
    </cofactor>
    <text evidence="9 11">Binds 1 zinc ion per subunit.</text>
</comment>
<evidence type="ECO:0000256" key="6">
    <source>
        <dbReference type="ARBA" id="ARBA00022833"/>
    </source>
</evidence>
<evidence type="ECO:0000256" key="9">
    <source>
        <dbReference type="PIRSR" id="PIRSR634016-3"/>
    </source>
</evidence>
<feature type="domain" description="Aminopeptidase N-like N-terminal" evidence="13">
    <location>
        <begin position="46"/>
        <end position="238"/>
    </location>
</feature>
<proteinExistence type="inferred from homology"/>
<dbReference type="InterPro" id="IPR001930">
    <property type="entry name" value="Peptidase_M1"/>
</dbReference>
<feature type="transmembrane region" description="Helical" evidence="11">
    <location>
        <begin position="7"/>
        <end position="24"/>
    </location>
</feature>
<keyword evidence="4 9" id="KW-0479">Metal-binding</keyword>
<comment type="similarity">
    <text evidence="1 11">Belongs to the peptidase M1 family.</text>
</comment>
<evidence type="ECO:0000259" key="13">
    <source>
        <dbReference type="Pfam" id="PF17900"/>
    </source>
</evidence>
<dbReference type="Gene3D" id="1.10.390.10">
    <property type="entry name" value="Neutral Protease Domain 2"/>
    <property type="match status" value="1"/>
</dbReference>
<dbReference type="Proteomes" id="UP000078348">
    <property type="component" value="Unassembled WGS sequence"/>
</dbReference>
<feature type="active site" description="Proton acceptor" evidence="8">
    <location>
        <position position="346"/>
    </location>
</feature>
<keyword evidence="11" id="KW-0812">Transmembrane</keyword>
<dbReference type="Pfam" id="PF17900">
    <property type="entry name" value="Peptidase_M1_N"/>
    <property type="match status" value="1"/>
</dbReference>
<keyword evidence="15" id="KW-1185">Reference proteome</keyword>
<evidence type="ECO:0000256" key="10">
    <source>
        <dbReference type="PIRSR" id="PIRSR634016-4"/>
    </source>
</evidence>
<keyword evidence="7 11" id="KW-0482">Metalloprotease</keyword>
<dbReference type="GO" id="GO:0006508">
    <property type="term" value="P:proteolysis"/>
    <property type="evidence" value="ECO:0007669"/>
    <property type="project" value="UniProtKB-KW"/>
</dbReference>
<dbReference type="GO" id="GO:0043171">
    <property type="term" value="P:peptide catabolic process"/>
    <property type="evidence" value="ECO:0007669"/>
    <property type="project" value="TreeGrafter"/>
</dbReference>
<evidence type="ECO:0000259" key="12">
    <source>
        <dbReference type="Pfam" id="PF01433"/>
    </source>
</evidence>
<dbReference type="GO" id="GO:0016020">
    <property type="term" value="C:membrane"/>
    <property type="evidence" value="ECO:0007669"/>
    <property type="project" value="TreeGrafter"/>
</dbReference>
<dbReference type="EC" id="3.4.11.-" evidence="11"/>
<dbReference type="Pfam" id="PF01433">
    <property type="entry name" value="Peptidase_M1"/>
    <property type="match status" value="1"/>
</dbReference>
<dbReference type="InterPro" id="IPR034016">
    <property type="entry name" value="M1_APN-typ"/>
</dbReference>
<keyword evidence="11" id="KW-1133">Transmembrane helix</keyword>
<evidence type="ECO:0000256" key="11">
    <source>
        <dbReference type="RuleBase" id="RU364040"/>
    </source>
</evidence>
<name>A0A196SLX2_BLAHN</name>
<dbReference type="InterPro" id="IPR045357">
    <property type="entry name" value="Aminopeptidase_N-like_N"/>
</dbReference>
<dbReference type="GO" id="GO:0008270">
    <property type="term" value="F:zinc ion binding"/>
    <property type="evidence" value="ECO:0007669"/>
    <property type="project" value="UniProtKB-UniRule"/>
</dbReference>
<dbReference type="GO" id="GO:0005615">
    <property type="term" value="C:extracellular space"/>
    <property type="evidence" value="ECO:0007669"/>
    <property type="project" value="TreeGrafter"/>
</dbReference>
<evidence type="ECO:0000256" key="8">
    <source>
        <dbReference type="PIRSR" id="PIRSR634016-1"/>
    </source>
</evidence>
<keyword evidence="2 11" id="KW-0031">Aminopeptidase</keyword>
<evidence type="ECO:0000256" key="3">
    <source>
        <dbReference type="ARBA" id="ARBA00022670"/>
    </source>
</evidence>
<dbReference type="PANTHER" id="PTHR11533">
    <property type="entry name" value="PROTEASE M1 ZINC METALLOPROTEASE"/>
    <property type="match status" value="1"/>
</dbReference>
<dbReference type="CDD" id="cd09601">
    <property type="entry name" value="M1_APN-Q_like"/>
    <property type="match status" value="1"/>
</dbReference>
<comment type="caution">
    <text evidence="14">The sequence shown here is derived from an EMBL/GenBank/DDBJ whole genome shotgun (WGS) entry which is preliminary data.</text>
</comment>
<keyword evidence="5 11" id="KW-0378">Hydrolase</keyword>
<organism evidence="14 15">
    <name type="scientific">Blastocystis sp. subtype 1 (strain ATCC 50177 / NandII)</name>
    <dbReference type="NCBI Taxonomy" id="478820"/>
    <lineage>
        <taxon>Eukaryota</taxon>
        <taxon>Sar</taxon>
        <taxon>Stramenopiles</taxon>
        <taxon>Bigyra</taxon>
        <taxon>Opalozoa</taxon>
        <taxon>Opalinata</taxon>
        <taxon>Blastocystidae</taxon>
        <taxon>Blastocystis</taxon>
    </lineage>
</organism>
<evidence type="ECO:0000256" key="4">
    <source>
        <dbReference type="ARBA" id="ARBA00022723"/>
    </source>
</evidence>
<dbReference type="InterPro" id="IPR014782">
    <property type="entry name" value="Peptidase_M1_dom"/>
</dbReference>
<protein>
    <recommendedName>
        <fullName evidence="11">Aminopeptidase</fullName>
        <ecNumber evidence="11">3.4.11.-</ecNumber>
    </recommendedName>
</protein>
<dbReference type="GO" id="GO:0005737">
    <property type="term" value="C:cytoplasm"/>
    <property type="evidence" value="ECO:0007669"/>
    <property type="project" value="TreeGrafter"/>
</dbReference>
<dbReference type="PRINTS" id="PR00756">
    <property type="entry name" value="ALADIPTASE"/>
</dbReference>
<evidence type="ECO:0000256" key="5">
    <source>
        <dbReference type="ARBA" id="ARBA00022801"/>
    </source>
</evidence>
<dbReference type="SUPFAM" id="SSF63737">
    <property type="entry name" value="Leukotriene A4 hydrolase N-terminal domain"/>
    <property type="match status" value="1"/>
</dbReference>
<keyword evidence="6 9" id="KW-0862">Zinc</keyword>
<dbReference type="SUPFAM" id="SSF55486">
    <property type="entry name" value="Metalloproteases ('zincins'), catalytic domain"/>
    <property type="match status" value="1"/>
</dbReference>
<evidence type="ECO:0000256" key="2">
    <source>
        <dbReference type="ARBA" id="ARBA00022438"/>
    </source>
</evidence>
<dbReference type="InterPro" id="IPR027268">
    <property type="entry name" value="Peptidase_M4/M1_CTD_sf"/>
</dbReference>
<evidence type="ECO:0000256" key="1">
    <source>
        <dbReference type="ARBA" id="ARBA00010136"/>
    </source>
</evidence>
<feature type="binding site" evidence="9">
    <location>
        <position position="349"/>
    </location>
    <ligand>
        <name>Zn(2+)</name>
        <dbReference type="ChEBI" id="CHEBI:29105"/>
        <note>catalytic</note>
    </ligand>
</feature>
<evidence type="ECO:0000256" key="7">
    <source>
        <dbReference type="ARBA" id="ARBA00023049"/>
    </source>
</evidence>
<dbReference type="OrthoDB" id="79562at2759"/>
<reference evidence="14 15" key="1">
    <citation type="submission" date="2016-05" db="EMBL/GenBank/DDBJ databases">
        <title>Nuclear genome of Blastocystis sp. subtype 1 NandII.</title>
        <authorList>
            <person name="Gentekaki E."/>
            <person name="Curtis B."/>
            <person name="Stairs C."/>
            <person name="Eme L."/>
            <person name="Herman E."/>
            <person name="Klimes V."/>
            <person name="Arias M.C."/>
            <person name="Elias M."/>
            <person name="Hilliou F."/>
            <person name="Klute M."/>
            <person name="Malik S.-B."/>
            <person name="Pightling A."/>
            <person name="Rachubinski R."/>
            <person name="Salas D."/>
            <person name="Schlacht A."/>
            <person name="Suga H."/>
            <person name="Archibald J."/>
            <person name="Ball S.G."/>
            <person name="Clark G."/>
            <person name="Dacks J."/>
            <person name="Van Der Giezen M."/>
            <person name="Tsaousis A."/>
            <person name="Roger A."/>
        </authorList>
    </citation>
    <scope>NUCLEOTIDE SEQUENCE [LARGE SCALE GENOMIC DNA]</scope>
    <source>
        <strain evidence="15">ATCC 50177 / NandII</strain>
    </source>
</reference>
<accession>A0A196SLX2</accession>
<dbReference type="GO" id="GO:0070006">
    <property type="term" value="F:metalloaminopeptidase activity"/>
    <property type="evidence" value="ECO:0007669"/>
    <property type="project" value="TreeGrafter"/>
</dbReference>
<evidence type="ECO:0000313" key="14">
    <source>
        <dbReference type="EMBL" id="OAO18060.1"/>
    </source>
</evidence>
<gene>
    <name evidence="14" type="ORF">AV274_0208</name>
</gene>
<keyword evidence="11" id="KW-0472">Membrane</keyword>
<evidence type="ECO:0000313" key="15">
    <source>
        <dbReference type="Proteomes" id="UP000078348"/>
    </source>
</evidence>
<feature type="binding site" evidence="9">
    <location>
        <position position="368"/>
    </location>
    <ligand>
        <name>Zn(2+)</name>
        <dbReference type="ChEBI" id="CHEBI:29105"/>
        <note>catalytic</note>
    </ligand>
</feature>
<feature type="binding site" evidence="9">
    <location>
        <position position="345"/>
    </location>
    <ligand>
        <name>Zn(2+)</name>
        <dbReference type="ChEBI" id="CHEBI:29105"/>
        <note>catalytic</note>
    </ligand>
</feature>
<feature type="domain" description="Peptidase M1 membrane alanine aminopeptidase" evidence="12">
    <location>
        <begin position="275"/>
        <end position="501"/>
    </location>
</feature>
<dbReference type="EMBL" id="LXWW01000009">
    <property type="protein sequence ID" value="OAO18060.1"/>
    <property type="molecule type" value="Genomic_DNA"/>
</dbReference>
<dbReference type="AlphaFoldDB" id="A0A196SLX2"/>
<dbReference type="STRING" id="478820.A0A196SLX2"/>
<dbReference type="GO" id="GO:0042277">
    <property type="term" value="F:peptide binding"/>
    <property type="evidence" value="ECO:0007669"/>
    <property type="project" value="TreeGrafter"/>
</dbReference>
<dbReference type="InterPro" id="IPR042097">
    <property type="entry name" value="Aminopeptidase_N-like_N_sf"/>
</dbReference>
<feature type="site" description="Transition state stabilizer" evidence="10">
    <location>
        <position position="431"/>
    </location>
</feature>
<keyword evidence="3 11" id="KW-0645">Protease</keyword>
<dbReference type="Gene3D" id="2.60.40.1730">
    <property type="entry name" value="tricorn interacting facor f3 domain"/>
    <property type="match status" value="1"/>
</dbReference>
<dbReference type="PANTHER" id="PTHR11533:SF174">
    <property type="entry name" value="PUROMYCIN-SENSITIVE AMINOPEPTIDASE-RELATED"/>
    <property type="match status" value="1"/>
</dbReference>